<evidence type="ECO:0000256" key="1">
    <source>
        <dbReference type="SAM" id="MobiDB-lite"/>
    </source>
</evidence>
<dbReference type="STRING" id="863239.GCA_000213935_02485"/>
<organism evidence="2 3">
    <name type="scientific">Corynebacterium nuruki</name>
    <dbReference type="NCBI Taxonomy" id="1032851"/>
    <lineage>
        <taxon>Bacteria</taxon>
        <taxon>Bacillati</taxon>
        <taxon>Actinomycetota</taxon>
        <taxon>Actinomycetes</taxon>
        <taxon>Mycobacteriales</taxon>
        <taxon>Corynebacteriaceae</taxon>
        <taxon>Corynebacterium</taxon>
    </lineage>
</organism>
<sequence>MTVSHDERTACADLLLSLGPDAPTLCEGWTTRDLAVHLVVREHRPDATVGMFVRPFAGHLAAVTEQYSAKPYEELVESYRQGPPVWNPMRLVDRFINLAENFVHHEDVRRGGGERTPRDLPQATRDALWSAVTQSARGFVSSSGAGVRLVRTDAAGSGSGHRPEVTVGGSPEVTLTGEAGELLLWIFGRDKACTLTIDGPVDKVVRRKI</sequence>
<dbReference type="RefSeq" id="WP_273052839.1">
    <property type="nucleotide sequence ID" value="NZ_DAITTW010000032.1"/>
</dbReference>
<proteinExistence type="predicted"/>
<evidence type="ECO:0000313" key="3">
    <source>
        <dbReference type="Proteomes" id="UP000261739"/>
    </source>
</evidence>
<dbReference type="NCBIfam" id="TIGR03083">
    <property type="entry name" value="maleylpyruvate isomerase family mycothiol-dependent enzyme"/>
    <property type="match status" value="1"/>
</dbReference>
<gene>
    <name evidence="2" type="ORF">DIW82_11720</name>
</gene>
<name>A0A3D4T264_9CORY</name>
<dbReference type="SUPFAM" id="SSF109854">
    <property type="entry name" value="DinB/YfiT-like putative metalloenzymes"/>
    <property type="match status" value="1"/>
</dbReference>
<accession>A0A3D4T264</accession>
<dbReference type="EMBL" id="DQID01000301">
    <property type="protein sequence ID" value="HCT15415.1"/>
    <property type="molecule type" value="Genomic_DNA"/>
</dbReference>
<dbReference type="NCBIfam" id="TIGR03085">
    <property type="entry name" value="TIGR03085 family metal-binding protein"/>
    <property type="match status" value="1"/>
</dbReference>
<dbReference type="InterPro" id="IPR034660">
    <property type="entry name" value="DinB/YfiT-like"/>
</dbReference>
<dbReference type="Proteomes" id="UP000261739">
    <property type="component" value="Unassembled WGS sequence"/>
</dbReference>
<dbReference type="InterPro" id="IPR017517">
    <property type="entry name" value="Maleyloyr_isom"/>
</dbReference>
<dbReference type="AlphaFoldDB" id="A0A3D4T264"/>
<evidence type="ECO:0000313" key="2">
    <source>
        <dbReference type="EMBL" id="HCT15415.1"/>
    </source>
</evidence>
<dbReference type="InterPro" id="IPR017519">
    <property type="entry name" value="CHP03085"/>
</dbReference>
<protein>
    <submittedName>
        <fullName evidence="2">TIGR03085 family protein</fullName>
    </submittedName>
</protein>
<feature type="region of interest" description="Disordered" evidence="1">
    <location>
        <begin position="153"/>
        <end position="172"/>
    </location>
</feature>
<reference evidence="2 3" key="1">
    <citation type="journal article" date="2018" name="Nat. Biotechnol.">
        <title>A standardized bacterial taxonomy based on genome phylogeny substantially revises the tree of life.</title>
        <authorList>
            <person name="Parks D.H."/>
            <person name="Chuvochina M."/>
            <person name="Waite D.W."/>
            <person name="Rinke C."/>
            <person name="Skarshewski A."/>
            <person name="Chaumeil P.A."/>
            <person name="Hugenholtz P."/>
        </authorList>
    </citation>
    <scope>NUCLEOTIDE SEQUENCE [LARGE SCALE GENOMIC DNA]</scope>
    <source>
        <strain evidence="2">UBA11247</strain>
    </source>
</reference>
<comment type="caution">
    <text evidence="2">The sequence shown here is derived from an EMBL/GenBank/DDBJ whole genome shotgun (WGS) entry which is preliminary data.</text>
</comment>